<evidence type="ECO:0000313" key="4">
    <source>
        <dbReference type="Proteomes" id="UP000053669"/>
    </source>
</evidence>
<name>A0A117QVZ9_9ACTN</name>
<proteinExistence type="predicted"/>
<feature type="transmembrane region" description="Helical" evidence="2">
    <location>
        <begin position="28"/>
        <end position="46"/>
    </location>
</feature>
<organism evidence="3 4">
    <name type="scientific">Streptomyces canus</name>
    <dbReference type="NCBI Taxonomy" id="58343"/>
    <lineage>
        <taxon>Bacteria</taxon>
        <taxon>Bacillati</taxon>
        <taxon>Actinomycetota</taxon>
        <taxon>Actinomycetes</taxon>
        <taxon>Kitasatosporales</taxon>
        <taxon>Streptomycetaceae</taxon>
        <taxon>Streptomyces</taxon>
        <taxon>Streptomyces aurantiacus group</taxon>
    </lineage>
</organism>
<feature type="transmembrane region" description="Helical" evidence="2">
    <location>
        <begin position="52"/>
        <end position="70"/>
    </location>
</feature>
<evidence type="ECO:0000256" key="2">
    <source>
        <dbReference type="SAM" id="Phobius"/>
    </source>
</evidence>
<reference evidence="3 4" key="1">
    <citation type="submission" date="2015-10" db="EMBL/GenBank/DDBJ databases">
        <title>Draft genome sequence of Streptomyces canus DSM 40017, type strain for the species Streptomyces canus.</title>
        <authorList>
            <person name="Ruckert C."/>
            <person name="Winkler A."/>
            <person name="Kalinowski J."/>
            <person name="Kampfer P."/>
            <person name="Glaeser S."/>
        </authorList>
    </citation>
    <scope>NUCLEOTIDE SEQUENCE [LARGE SCALE GENOMIC DNA]</scope>
    <source>
        <strain evidence="3 4">DSM 40017</strain>
    </source>
</reference>
<dbReference type="AlphaFoldDB" id="A0A117QVZ9"/>
<evidence type="ECO:0008006" key="5">
    <source>
        <dbReference type="Google" id="ProtNLM"/>
    </source>
</evidence>
<feature type="region of interest" description="Disordered" evidence="1">
    <location>
        <begin position="1"/>
        <end position="21"/>
    </location>
</feature>
<keyword evidence="2" id="KW-0812">Transmembrane</keyword>
<dbReference type="STRING" id="58343.AQJ46_49120"/>
<evidence type="ECO:0000256" key="1">
    <source>
        <dbReference type="SAM" id="MobiDB-lite"/>
    </source>
</evidence>
<keyword evidence="2" id="KW-1133">Transmembrane helix</keyword>
<dbReference type="RefSeq" id="WP_059211871.1">
    <property type="nucleotide sequence ID" value="NZ_KQ948687.1"/>
</dbReference>
<sequence>MTHTNPYRLTDPPADGPSGASRGDVLRSVLWAVVVLSTVANMAASYGGARTWVHLLCGVVTVLCAGTLVVRNLRGHK</sequence>
<dbReference type="EMBL" id="LMWU01000079">
    <property type="protein sequence ID" value="KUN56062.1"/>
    <property type="molecule type" value="Genomic_DNA"/>
</dbReference>
<comment type="caution">
    <text evidence="3">The sequence shown here is derived from an EMBL/GenBank/DDBJ whole genome shotgun (WGS) entry which is preliminary data.</text>
</comment>
<evidence type="ECO:0000313" key="3">
    <source>
        <dbReference type="EMBL" id="KUN56062.1"/>
    </source>
</evidence>
<gene>
    <name evidence="3" type="ORF">AQJ46_49120</name>
</gene>
<protein>
    <recommendedName>
        <fullName evidence="5">DUF2631 domain-containing protein</fullName>
    </recommendedName>
</protein>
<accession>A0A117QVZ9</accession>
<dbReference type="Proteomes" id="UP000053669">
    <property type="component" value="Unassembled WGS sequence"/>
</dbReference>
<keyword evidence="2" id="KW-0472">Membrane</keyword>